<dbReference type="AlphaFoldDB" id="A0A6N8F7C0"/>
<evidence type="ECO:0000256" key="4">
    <source>
        <dbReference type="HAMAP-Rule" id="MF_02125"/>
    </source>
</evidence>
<dbReference type="PANTHER" id="PTHR47806">
    <property type="entry name" value="50S RIBOSOMAL PROTEIN L3 GLUTAMINE METHYLTRANSFERASE"/>
    <property type="match status" value="1"/>
</dbReference>
<keyword evidence="1 4" id="KW-0489">Methyltransferase</keyword>
<dbReference type="HAMAP" id="MF_02125">
    <property type="entry name" value="L3_methyltr_PrmB"/>
    <property type="match status" value="1"/>
</dbReference>
<proteinExistence type="inferred from homology"/>
<keyword evidence="6" id="KW-0689">Ribosomal protein</keyword>
<evidence type="ECO:0000313" key="7">
    <source>
        <dbReference type="Proteomes" id="UP000439994"/>
    </source>
</evidence>
<dbReference type="Proteomes" id="UP000439994">
    <property type="component" value="Unassembled WGS sequence"/>
</dbReference>
<evidence type="ECO:0000256" key="3">
    <source>
        <dbReference type="ARBA" id="ARBA00022691"/>
    </source>
</evidence>
<organism evidence="6 7">
    <name type="scientific">Psychrosphaera haliotis</name>
    <dbReference type="NCBI Taxonomy" id="555083"/>
    <lineage>
        <taxon>Bacteria</taxon>
        <taxon>Pseudomonadati</taxon>
        <taxon>Pseudomonadota</taxon>
        <taxon>Gammaproteobacteria</taxon>
        <taxon>Alteromonadales</taxon>
        <taxon>Pseudoalteromonadaceae</taxon>
        <taxon>Psychrosphaera</taxon>
    </lineage>
</organism>
<dbReference type="CDD" id="cd02440">
    <property type="entry name" value="AdoMet_MTases"/>
    <property type="match status" value="1"/>
</dbReference>
<dbReference type="GO" id="GO:0005829">
    <property type="term" value="C:cytosol"/>
    <property type="evidence" value="ECO:0007669"/>
    <property type="project" value="TreeGrafter"/>
</dbReference>
<dbReference type="PANTHER" id="PTHR47806:SF1">
    <property type="entry name" value="RIBOSOMAL PROTEIN UL3 GLUTAMINE METHYLTRANSFERASE"/>
    <property type="match status" value="1"/>
</dbReference>
<dbReference type="SUPFAM" id="SSF53335">
    <property type="entry name" value="S-adenosyl-L-methionine-dependent methyltransferases"/>
    <property type="match status" value="1"/>
</dbReference>
<dbReference type="FunFam" id="3.40.50.150:FF:000042">
    <property type="entry name" value="50S ribosomal protein L3 glutamine methyltransferase"/>
    <property type="match status" value="1"/>
</dbReference>
<comment type="function">
    <text evidence="4">Methylates ribosomal protein uL3 on a specific glutamine residue.</text>
</comment>
<feature type="domain" description="Methyltransferase small" evidence="5">
    <location>
        <begin position="139"/>
        <end position="217"/>
    </location>
</feature>
<dbReference type="GO" id="GO:0032259">
    <property type="term" value="P:methylation"/>
    <property type="evidence" value="ECO:0007669"/>
    <property type="project" value="UniProtKB-KW"/>
</dbReference>
<dbReference type="InterPro" id="IPR007848">
    <property type="entry name" value="Small_mtfrase_dom"/>
</dbReference>
<keyword evidence="2 4" id="KW-0808">Transferase</keyword>
<dbReference type="Pfam" id="PF05175">
    <property type="entry name" value="MTS"/>
    <property type="match status" value="1"/>
</dbReference>
<sequence length="314" mass="34499">MTEQPTLSLLAEEAINELSTANDLLRWAVSRFNESDIYYGHGTDNPWDEAFSLVSWGLNIGPLLNAEVLASKLTQSERQRIVEVVVARIETKKPAAYLTNQAYFVDLPFYVDENVLVPRSPIGELIKQQFSTVIDFTPDSILDLCTGSGCIAIACAYAFEEAYVDAADISPEALAIADENIHRLGVSDRVVPLLSDVFSGLGDQQYDLIVSNPPYVDLEDIGDMPEEFHHEPEIGLGSGPDGLDLTRMILKQASKHLTENGVLIVEVGNSLVHLVELLPSVPFNWIEFENGGLGVFSITKAQLNEHQAIIDSTL</sequence>
<comment type="catalytic activity">
    <reaction evidence="4">
        <text>L-glutaminyl-[ribosomal protein uL3] + S-adenosyl-L-methionine = N(5)-methyl-L-glutaminyl-[ribosomal protein uL3] + S-adenosyl-L-homocysteine + H(+)</text>
        <dbReference type="Rhea" id="RHEA:45020"/>
        <dbReference type="Rhea" id="RHEA-COMP:11063"/>
        <dbReference type="Rhea" id="RHEA-COMP:11064"/>
        <dbReference type="ChEBI" id="CHEBI:15378"/>
        <dbReference type="ChEBI" id="CHEBI:30011"/>
        <dbReference type="ChEBI" id="CHEBI:57856"/>
        <dbReference type="ChEBI" id="CHEBI:59789"/>
        <dbReference type="ChEBI" id="CHEBI:61891"/>
        <dbReference type="EC" id="2.1.1.298"/>
    </reaction>
</comment>
<accession>A0A6N8F7C0</accession>
<dbReference type="EMBL" id="WOCD01000003">
    <property type="protein sequence ID" value="MUH72283.1"/>
    <property type="molecule type" value="Genomic_DNA"/>
</dbReference>
<dbReference type="InterPro" id="IPR004556">
    <property type="entry name" value="HemK-like"/>
</dbReference>
<dbReference type="PIRSF" id="PIRSF037167">
    <property type="entry name" value="Mtase_YfcB_prd"/>
    <property type="match status" value="1"/>
</dbReference>
<dbReference type="InterPro" id="IPR029063">
    <property type="entry name" value="SAM-dependent_MTases_sf"/>
</dbReference>
<keyword evidence="3 4" id="KW-0949">S-adenosyl-L-methionine</keyword>
<keyword evidence="7" id="KW-1185">Reference proteome</keyword>
<dbReference type="EC" id="2.1.1.298" evidence="4"/>
<comment type="caution">
    <text evidence="6">The sequence shown here is derived from an EMBL/GenBank/DDBJ whole genome shotgun (WGS) entry which is preliminary data.</text>
</comment>
<gene>
    <name evidence="4 6" type="primary">prmB</name>
    <name evidence="6" type="ORF">GNP35_07210</name>
</gene>
<protein>
    <recommendedName>
        <fullName evidence="4">Ribosomal protein uL3 glutamine methyltransferase</fullName>
        <shortName evidence="4">uL3 MTase</shortName>
        <ecNumber evidence="4">2.1.1.298</ecNumber>
    </recommendedName>
    <alternativeName>
        <fullName evidence="4">N5-glutamine methyltransferase PrmB</fullName>
    </alternativeName>
</protein>
<dbReference type="NCBIfam" id="TIGR00536">
    <property type="entry name" value="hemK_fam"/>
    <property type="match status" value="1"/>
</dbReference>
<name>A0A6N8F7C0_9GAMM</name>
<dbReference type="InterPro" id="IPR002052">
    <property type="entry name" value="DNA_methylase_N6_adenine_CS"/>
</dbReference>
<dbReference type="PROSITE" id="PS00092">
    <property type="entry name" value="N6_MTASE"/>
    <property type="match status" value="1"/>
</dbReference>
<dbReference type="OrthoDB" id="9800643at2"/>
<evidence type="ECO:0000256" key="1">
    <source>
        <dbReference type="ARBA" id="ARBA00022603"/>
    </source>
</evidence>
<dbReference type="GO" id="GO:0003676">
    <property type="term" value="F:nucleic acid binding"/>
    <property type="evidence" value="ECO:0007669"/>
    <property type="project" value="InterPro"/>
</dbReference>
<dbReference type="GO" id="GO:0005840">
    <property type="term" value="C:ribosome"/>
    <property type="evidence" value="ECO:0007669"/>
    <property type="project" value="UniProtKB-KW"/>
</dbReference>
<comment type="similarity">
    <text evidence="4">Belongs to the protein N5-glutamine methyltransferase family. PrmB subfamily.</text>
</comment>
<keyword evidence="6" id="KW-0687">Ribonucleoprotein</keyword>
<evidence type="ECO:0000259" key="5">
    <source>
        <dbReference type="Pfam" id="PF05175"/>
    </source>
</evidence>
<dbReference type="GO" id="GO:0036009">
    <property type="term" value="F:protein-glutamine N-methyltransferase activity"/>
    <property type="evidence" value="ECO:0007669"/>
    <property type="project" value="UniProtKB-UniRule"/>
</dbReference>
<evidence type="ECO:0000256" key="2">
    <source>
        <dbReference type="ARBA" id="ARBA00022679"/>
    </source>
</evidence>
<dbReference type="InterPro" id="IPR017127">
    <property type="entry name" value="Ribosome_uL3_MTase"/>
</dbReference>
<dbReference type="NCBIfam" id="TIGR03533">
    <property type="entry name" value="L3_gln_methyl"/>
    <property type="match status" value="1"/>
</dbReference>
<dbReference type="RefSeq" id="WP_155695476.1">
    <property type="nucleotide sequence ID" value="NZ_WOCD01000003.1"/>
</dbReference>
<reference evidence="6 7" key="1">
    <citation type="submission" date="2019-11" db="EMBL/GenBank/DDBJ databases">
        <title>P. haliotis isolates from Z. marina roots.</title>
        <authorList>
            <person name="Cohen M."/>
            <person name="Jospin G."/>
            <person name="Eisen J.A."/>
            <person name="Coil D.A."/>
        </authorList>
    </citation>
    <scope>NUCLEOTIDE SEQUENCE [LARGE SCALE GENOMIC DNA]</scope>
    <source>
        <strain evidence="6 7">UCD-MCMsp1aY</strain>
    </source>
</reference>
<dbReference type="Gene3D" id="3.40.50.150">
    <property type="entry name" value="Vaccinia Virus protein VP39"/>
    <property type="match status" value="1"/>
</dbReference>
<evidence type="ECO:0000313" key="6">
    <source>
        <dbReference type="EMBL" id="MUH72283.1"/>
    </source>
</evidence>